<name>A0AAD9C379_DISEL</name>
<protein>
    <submittedName>
        <fullName evidence="1">A-kinase anchor protein 6</fullName>
    </submittedName>
</protein>
<proteinExistence type="predicted"/>
<evidence type="ECO:0000313" key="1">
    <source>
        <dbReference type="EMBL" id="KAK1893529.1"/>
    </source>
</evidence>
<dbReference type="EMBL" id="JASDAP010000011">
    <property type="protein sequence ID" value="KAK1893529.1"/>
    <property type="molecule type" value="Genomic_DNA"/>
</dbReference>
<comment type="caution">
    <text evidence="1">The sequence shown here is derived from an EMBL/GenBank/DDBJ whole genome shotgun (WGS) entry which is preliminary data.</text>
</comment>
<keyword evidence="2" id="KW-1185">Reference proteome</keyword>
<reference evidence="1" key="1">
    <citation type="submission" date="2023-04" db="EMBL/GenBank/DDBJ databases">
        <title>Chromosome-level genome of Chaenocephalus aceratus.</title>
        <authorList>
            <person name="Park H."/>
        </authorList>
    </citation>
    <scope>NUCLEOTIDE SEQUENCE</scope>
    <source>
        <strain evidence="1">DE</strain>
        <tissue evidence="1">Muscle</tissue>
    </source>
</reference>
<feature type="non-terminal residue" evidence="1">
    <location>
        <position position="1"/>
    </location>
</feature>
<dbReference type="AlphaFoldDB" id="A0AAD9C379"/>
<dbReference type="Proteomes" id="UP001228049">
    <property type="component" value="Unassembled WGS sequence"/>
</dbReference>
<accession>A0AAD9C379</accession>
<organism evidence="1 2">
    <name type="scientific">Dissostichus eleginoides</name>
    <name type="common">Patagonian toothfish</name>
    <name type="synonym">Dissostichus amissus</name>
    <dbReference type="NCBI Taxonomy" id="100907"/>
    <lineage>
        <taxon>Eukaryota</taxon>
        <taxon>Metazoa</taxon>
        <taxon>Chordata</taxon>
        <taxon>Craniata</taxon>
        <taxon>Vertebrata</taxon>
        <taxon>Euteleostomi</taxon>
        <taxon>Actinopterygii</taxon>
        <taxon>Neopterygii</taxon>
        <taxon>Teleostei</taxon>
        <taxon>Neoteleostei</taxon>
        <taxon>Acanthomorphata</taxon>
        <taxon>Eupercaria</taxon>
        <taxon>Perciformes</taxon>
        <taxon>Notothenioidei</taxon>
        <taxon>Nototheniidae</taxon>
        <taxon>Dissostichus</taxon>
    </lineage>
</organism>
<gene>
    <name evidence="1" type="ORF">KUDE01_018993</name>
</gene>
<evidence type="ECO:0000313" key="2">
    <source>
        <dbReference type="Proteomes" id="UP001228049"/>
    </source>
</evidence>
<sequence>MNSLEVRGHGAVQENPRSALSPLTNSLLEQLEARIKDLKAWLRDTELLIFNSCLGRETDAKEQLHSFKTPPVLLFALRPPSITHFYFQLHLPPAGLVDLNLSFLGPFMTPVA</sequence>